<feature type="compositionally biased region" description="Low complexity" evidence="1">
    <location>
        <begin position="797"/>
        <end position="813"/>
    </location>
</feature>
<organism evidence="2 3">
    <name type="scientific">Rhodotorula graminis (strain WP1)</name>
    <dbReference type="NCBI Taxonomy" id="578459"/>
    <lineage>
        <taxon>Eukaryota</taxon>
        <taxon>Fungi</taxon>
        <taxon>Dikarya</taxon>
        <taxon>Basidiomycota</taxon>
        <taxon>Pucciniomycotina</taxon>
        <taxon>Microbotryomycetes</taxon>
        <taxon>Sporidiobolales</taxon>
        <taxon>Sporidiobolaceae</taxon>
        <taxon>Rhodotorula</taxon>
    </lineage>
</organism>
<keyword evidence="3" id="KW-1185">Reference proteome</keyword>
<proteinExistence type="predicted"/>
<evidence type="ECO:0000313" key="3">
    <source>
        <dbReference type="Proteomes" id="UP000053890"/>
    </source>
</evidence>
<feature type="compositionally biased region" description="Low complexity" evidence="1">
    <location>
        <begin position="641"/>
        <end position="651"/>
    </location>
</feature>
<feature type="compositionally biased region" description="Basic and acidic residues" evidence="1">
    <location>
        <begin position="105"/>
        <end position="119"/>
    </location>
</feature>
<dbReference type="EMBL" id="KQ474073">
    <property type="protein sequence ID" value="KPV78202.1"/>
    <property type="molecule type" value="Genomic_DNA"/>
</dbReference>
<evidence type="ECO:0000313" key="2">
    <source>
        <dbReference type="EMBL" id="KPV78202.1"/>
    </source>
</evidence>
<sequence>MGKVKTGRRPGASANNDRTPEQWTAFGGAPCQNRVDRWRTRHGFIGPCSHCEYLRKGGPAGVLHLAEIRRKRQAVVDQLAADAAAGLPPPPKVPLRYSKITKWPGEPDKKKEKKAEGKGKKAATASDSDDHDDAAKMNVSKEALDDQPVDQTIETPDFFRGTNVPFPKGDRVTVREDRKNVTLHKIYGCEREFNLPPPYKCSDCDEPMDYQKGDAIQYFIRRGQLIVSYHYMGNAHCRACKRKALGETEFPDGSEARAKGRIASLNKFRDDPLAYLNSTAKSCLVRIRWREKDDETPEGKRFENNFNNVADAQQAIAAALLKAVDPGMENGVPGNELITSRVLWFNKVVVNERLEAVMKIKSRITGRPMRWGVDDKNPATVSLDRIYSDLQYHDAEQLLQLIEWGWNCAFQDAPPEQRAEMLRVSFAPLRNVASAAMRVQEYHTPEIDRGRRQELSGTIEADEALVKSYGYSRSDALERWDKAADGHGAMKAVYAMQARRPTRLNRDGVLGDTVDKREWAGTAASDAEHAKAGRSFFVASGLICAVTGFKEDHALGLSLETDRLTDDMDYSAENCVVMFKHCNRFKGQLPHTKTLAKFLAFVKKVPHLKAIYDEQGLRYAVTQYVAEEMQHGPGLYPAVRADSSASSPEVDSSLEVEPDTAPSRSPSPELAMPTSTADLGFSPPSPRLPGASSPSASSLASSLASPLASPLVPTGGTPALALDPSTLSHDTSSASSSGDKSGLVAPSQPDLALVTVGGSRSSAVDGGLGTTPSQVDGDGDTAMATHDGLETVALQQSSSSAAGSTSGSGLDSANSTSSSLFGPVPSAASVRRKVKASTASAVSSSGGHVASGSTARRPAPVVNLVSKHFSDRTKARDEREKLPAQHFDKRGKPYARYLHLYKRDKHGYWCSV</sequence>
<feature type="compositionally biased region" description="Low complexity" evidence="1">
    <location>
        <begin position="725"/>
        <end position="743"/>
    </location>
</feature>
<feature type="compositionally biased region" description="Low complexity" evidence="1">
    <location>
        <begin position="688"/>
        <end position="700"/>
    </location>
</feature>
<feature type="region of interest" description="Disordered" evidence="1">
    <location>
        <begin position="715"/>
        <end position="885"/>
    </location>
</feature>
<accession>A0A194SC72</accession>
<feature type="region of interest" description="Disordered" evidence="1">
    <location>
        <begin position="636"/>
        <end position="700"/>
    </location>
</feature>
<protein>
    <submittedName>
        <fullName evidence="2">Uncharacterized protein</fullName>
    </submittedName>
</protein>
<feature type="region of interest" description="Disordered" evidence="1">
    <location>
        <begin position="1"/>
        <end position="23"/>
    </location>
</feature>
<gene>
    <name evidence="2" type="ORF">RHOBADRAFT_40745</name>
</gene>
<feature type="compositionally biased region" description="Low complexity" evidence="1">
    <location>
        <begin position="836"/>
        <end position="855"/>
    </location>
</feature>
<name>A0A194SC72_RHOGW</name>
<dbReference type="AlphaFoldDB" id="A0A194SC72"/>
<dbReference type="GeneID" id="28974211"/>
<reference evidence="2 3" key="1">
    <citation type="journal article" date="2015" name="Front. Microbiol.">
        <title>Genome sequence of the plant growth promoting endophytic yeast Rhodotorula graminis WP1.</title>
        <authorList>
            <person name="Firrincieli A."/>
            <person name="Otillar R."/>
            <person name="Salamov A."/>
            <person name="Schmutz J."/>
            <person name="Khan Z."/>
            <person name="Redman R.S."/>
            <person name="Fleck N.D."/>
            <person name="Lindquist E."/>
            <person name="Grigoriev I.V."/>
            <person name="Doty S.L."/>
        </authorList>
    </citation>
    <scope>NUCLEOTIDE SEQUENCE [LARGE SCALE GENOMIC DNA]</scope>
    <source>
        <strain evidence="2 3">WP1</strain>
    </source>
</reference>
<evidence type="ECO:0000256" key="1">
    <source>
        <dbReference type="SAM" id="MobiDB-lite"/>
    </source>
</evidence>
<feature type="compositionally biased region" description="Basic and acidic residues" evidence="1">
    <location>
        <begin position="868"/>
        <end position="885"/>
    </location>
</feature>
<feature type="region of interest" description="Disordered" evidence="1">
    <location>
        <begin position="84"/>
        <end position="133"/>
    </location>
</feature>
<dbReference type="RefSeq" id="XP_018274251.1">
    <property type="nucleotide sequence ID" value="XM_018413762.1"/>
</dbReference>
<dbReference type="Proteomes" id="UP000053890">
    <property type="component" value="Unassembled WGS sequence"/>
</dbReference>